<dbReference type="PANTHER" id="PTHR42090">
    <property type="match status" value="1"/>
</dbReference>
<reference evidence="2" key="2">
    <citation type="submission" date="2020-05" db="EMBL/GenBank/DDBJ databases">
        <authorList>
            <person name="Kim H.-S."/>
            <person name="Proctor R.H."/>
            <person name="Brown D.W."/>
        </authorList>
    </citation>
    <scope>NUCLEOTIDE SEQUENCE</scope>
    <source>
        <strain evidence="2">NRRL 20472</strain>
    </source>
</reference>
<feature type="compositionally biased region" description="Basic and acidic residues" evidence="1">
    <location>
        <begin position="105"/>
        <end position="120"/>
    </location>
</feature>
<dbReference type="EMBL" id="JABEXW010000308">
    <property type="protein sequence ID" value="KAF4966065.1"/>
    <property type="molecule type" value="Genomic_DNA"/>
</dbReference>
<reference evidence="2" key="1">
    <citation type="journal article" date="2020" name="BMC Genomics">
        <title>Correction to: Identification and distribution of gene clusters required for synthesis of sphingolipid metabolism inhibitors in diverse species of the filamentous fungus Fusarium.</title>
        <authorList>
            <person name="Kim H.S."/>
            <person name="Lohmar J.M."/>
            <person name="Busman M."/>
            <person name="Brown D.W."/>
            <person name="Naumann T.A."/>
            <person name="Divon H.H."/>
            <person name="Lysoe E."/>
            <person name="Uhlig S."/>
            <person name="Proctor R.H."/>
        </authorList>
    </citation>
    <scope>NUCLEOTIDE SEQUENCE</scope>
    <source>
        <strain evidence="2">NRRL 20472</strain>
    </source>
</reference>
<comment type="caution">
    <text evidence="2">The sequence shown here is derived from an EMBL/GenBank/DDBJ whole genome shotgun (WGS) entry which is preliminary data.</text>
</comment>
<protein>
    <submittedName>
        <fullName evidence="2">Uncharacterized protein</fullName>
    </submittedName>
</protein>
<evidence type="ECO:0000313" key="2">
    <source>
        <dbReference type="EMBL" id="KAF4966065.1"/>
    </source>
</evidence>
<dbReference type="AlphaFoldDB" id="A0A8H4X9B1"/>
<keyword evidence="3" id="KW-1185">Reference proteome</keyword>
<evidence type="ECO:0000256" key="1">
    <source>
        <dbReference type="SAM" id="MobiDB-lite"/>
    </source>
</evidence>
<evidence type="ECO:0000313" key="3">
    <source>
        <dbReference type="Proteomes" id="UP000622797"/>
    </source>
</evidence>
<sequence length="140" mass="15095">MSLFRSVFRTTATTIRPLHTTTRLRMPYKHDQDRESLRPVANENTKSGSDEQVSGEHADVAFDPNTTRPEEAAEQTRQKTKGKGREGEDPLNASGANQELSTPMGDEKTIKTRGAGEEISKGGSSGGGSAPKKGNLPKAK</sequence>
<feature type="compositionally biased region" description="Basic and acidic residues" evidence="1">
    <location>
        <begin position="68"/>
        <end position="88"/>
    </location>
</feature>
<dbReference type="OrthoDB" id="423498at2759"/>
<feature type="compositionally biased region" description="Polar residues" evidence="1">
    <location>
        <begin position="42"/>
        <end position="52"/>
    </location>
</feature>
<organism evidence="2 3">
    <name type="scientific">Fusarium sarcochroum</name>
    <dbReference type="NCBI Taxonomy" id="1208366"/>
    <lineage>
        <taxon>Eukaryota</taxon>
        <taxon>Fungi</taxon>
        <taxon>Dikarya</taxon>
        <taxon>Ascomycota</taxon>
        <taxon>Pezizomycotina</taxon>
        <taxon>Sordariomycetes</taxon>
        <taxon>Hypocreomycetidae</taxon>
        <taxon>Hypocreales</taxon>
        <taxon>Nectriaceae</taxon>
        <taxon>Fusarium</taxon>
        <taxon>Fusarium lateritium species complex</taxon>
    </lineage>
</organism>
<name>A0A8H4X9B1_9HYPO</name>
<dbReference type="Proteomes" id="UP000622797">
    <property type="component" value="Unassembled WGS sequence"/>
</dbReference>
<proteinExistence type="predicted"/>
<gene>
    <name evidence="2" type="ORF">FSARC_6191</name>
</gene>
<feature type="compositionally biased region" description="Basic and acidic residues" evidence="1">
    <location>
        <begin position="28"/>
        <end position="37"/>
    </location>
</feature>
<dbReference type="PANTHER" id="PTHR42090:SF1">
    <property type="match status" value="1"/>
</dbReference>
<feature type="region of interest" description="Disordered" evidence="1">
    <location>
        <begin position="19"/>
        <end position="140"/>
    </location>
</feature>
<accession>A0A8H4X9B1</accession>